<dbReference type="PANTHER" id="PTHR42799:SF2">
    <property type="entry name" value="MITOCHONDRIAL PEPTIDE METHIONINE SULFOXIDE REDUCTASE"/>
    <property type="match status" value="1"/>
</dbReference>
<dbReference type="SUPFAM" id="SSF55068">
    <property type="entry name" value="Peptide methionine sulfoxide reductase"/>
    <property type="match status" value="1"/>
</dbReference>
<dbReference type="InterPro" id="IPR002569">
    <property type="entry name" value="Met_Sox_Rdtase_MsrA_dom"/>
</dbReference>
<dbReference type="GO" id="GO:0033744">
    <property type="term" value="F:L-methionine:thioredoxin-disulfide S-oxidoreductase activity"/>
    <property type="evidence" value="ECO:0007669"/>
    <property type="project" value="RHEA"/>
</dbReference>
<dbReference type="PANTHER" id="PTHR42799">
    <property type="entry name" value="MITOCHONDRIAL PEPTIDE METHIONINE SULFOXIDE REDUCTASE"/>
    <property type="match status" value="1"/>
</dbReference>
<dbReference type="InterPro" id="IPR050162">
    <property type="entry name" value="MsrA_MetSO_reductase"/>
</dbReference>
<evidence type="ECO:0000259" key="5">
    <source>
        <dbReference type="Pfam" id="PF01625"/>
    </source>
</evidence>
<proteinExistence type="inferred from homology"/>
<evidence type="ECO:0000256" key="4">
    <source>
        <dbReference type="ARBA" id="ARBA00048782"/>
    </source>
</evidence>
<dbReference type="AlphaFoldDB" id="A0A644TN58"/>
<evidence type="ECO:0000256" key="3">
    <source>
        <dbReference type="ARBA" id="ARBA00047806"/>
    </source>
</evidence>
<keyword evidence="2 6" id="KW-0560">Oxidoreductase</keyword>
<comment type="caution">
    <text evidence="6">The sequence shown here is derived from an EMBL/GenBank/DDBJ whole genome shotgun (WGS) entry which is preliminary data.</text>
</comment>
<evidence type="ECO:0000256" key="2">
    <source>
        <dbReference type="ARBA" id="ARBA00023002"/>
    </source>
</evidence>
<dbReference type="GO" id="GO:0034599">
    <property type="term" value="P:cellular response to oxidative stress"/>
    <property type="evidence" value="ECO:0007669"/>
    <property type="project" value="TreeGrafter"/>
</dbReference>
<dbReference type="Pfam" id="PF01625">
    <property type="entry name" value="PMSR"/>
    <property type="match status" value="1"/>
</dbReference>
<dbReference type="NCBIfam" id="TIGR00401">
    <property type="entry name" value="msrA"/>
    <property type="match status" value="1"/>
</dbReference>
<dbReference type="EC" id="1.8.4.11" evidence="1"/>
<dbReference type="EMBL" id="VSSQ01000039">
    <property type="protein sequence ID" value="MPL68029.1"/>
    <property type="molecule type" value="Genomic_DNA"/>
</dbReference>
<name>A0A644TN58_9ZZZZ</name>
<reference evidence="6" key="1">
    <citation type="submission" date="2019-08" db="EMBL/GenBank/DDBJ databases">
        <authorList>
            <person name="Kucharzyk K."/>
            <person name="Murdoch R.W."/>
            <person name="Higgins S."/>
            <person name="Loffler F."/>
        </authorList>
    </citation>
    <scope>NUCLEOTIDE SEQUENCE</scope>
</reference>
<dbReference type="HAMAP" id="MF_01401">
    <property type="entry name" value="MsrA"/>
    <property type="match status" value="1"/>
</dbReference>
<comment type="catalytic activity">
    <reaction evidence="4">
        <text>[thioredoxin]-disulfide + L-methionine + H2O = L-methionine (S)-S-oxide + [thioredoxin]-dithiol</text>
        <dbReference type="Rhea" id="RHEA:19993"/>
        <dbReference type="Rhea" id="RHEA-COMP:10698"/>
        <dbReference type="Rhea" id="RHEA-COMP:10700"/>
        <dbReference type="ChEBI" id="CHEBI:15377"/>
        <dbReference type="ChEBI" id="CHEBI:29950"/>
        <dbReference type="ChEBI" id="CHEBI:50058"/>
        <dbReference type="ChEBI" id="CHEBI:57844"/>
        <dbReference type="ChEBI" id="CHEBI:58772"/>
        <dbReference type="EC" id="1.8.4.11"/>
    </reaction>
</comment>
<protein>
    <recommendedName>
        <fullName evidence="1">peptide-methionine (S)-S-oxide reductase</fullName>
        <ecNumber evidence="1">1.8.4.11</ecNumber>
    </recommendedName>
</protein>
<gene>
    <name evidence="6" type="primary">msrA_3</name>
    <name evidence="6" type="ORF">SDC9_13733</name>
</gene>
<organism evidence="6">
    <name type="scientific">bioreactor metagenome</name>
    <dbReference type="NCBI Taxonomy" id="1076179"/>
    <lineage>
        <taxon>unclassified sequences</taxon>
        <taxon>metagenomes</taxon>
        <taxon>ecological metagenomes</taxon>
    </lineage>
</organism>
<accession>A0A644TN58</accession>
<sequence>MKKIWLAGGCFWGVEAYFQQLKGVSETTVGYGQGRLDNPTYEEVCSGDTGHTEICEITYDNVILPLPKLLEHFFRIIDPTTLNRQGPDRGTQYRTGIYYFDKEDKITIDDFIKQSQAGYNRPIVVEVEAVRKFSPAENYHQDYLMKTPGGYCHVNLALAKPEERK</sequence>
<evidence type="ECO:0000313" key="6">
    <source>
        <dbReference type="EMBL" id="MPL68029.1"/>
    </source>
</evidence>
<dbReference type="InterPro" id="IPR036509">
    <property type="entry name" value="Met_Sox_Rdtase_MsrA_sf"/>
</dbReference>
<dbReference type="GO" id="GO:0005737">
    <property type="term" value="C:cytoplasm"/>
    <property type="evidence" value="ECO:0007669"/>
    <property type="project" value="TreeGrafter"/>
</dbReference>
<comment type="catalytic activity">
    <reaction evidence="3">
        <text>L-methionyl-[protein] + [thioredoxin]-disulfide + H2O = L-methionyl-(S)-S-oxide-[protein] + [thioredoxin]-dithiol</text>
        <dbReference type="Rhea" id="RHEA:14217"/>
        <dbReference type="Rhea" id="RHEA-COMP:10698"/>
        <dbReference type="Rhea" id="RHEA-COMP:10700"/>
        <dbReference type="Rhea" id="RHEA-COMP:12313"/>
        <dbReference type="Rhea" id="RHEA-COMP:12315"/>
        <dbReference type="ChEBI" id="CHEBI:15377"/>
        <dbReference type="ChEBI" id="CHEBI:16044"/>
        <dbReference type="ChEBI" id="CHEBI:29950"/>
        <dbReference type="ChEBI" id="CHEBI:44120"/>
        <dbReference type="ChEBI" id="CHEBI:50058"/>
        <dbReference type="EC" id="1.8.4.11"/>
    </reaction>
</comment>
<evidence type="ECO:0000256" key="1">
    <source>
        <dbReference type="ARBA" id="ARBA00012502"/>
    </source>
</evidence>
<feature type="domain" description="Peptide methionine sulphoxide reductase MsrA" evidence="5">
    <location>
        <begin position="3"/>
        <end position="153"/>
    </location>
</feature>
<dbReference type="Gene3D" id="3.30.1060.10">
    <property type="entry name" value="Peptide methionine sulphoxide reductase MsrA"/>
    <property type="match status" value="1"/>
</dbReference>
<dbReference type="GO" id="GO:0008113">
    <property type="term" value="F:peptide-methionine (S)-S-oxide reductase activity"/>
    <property type="evidence" value="ECO:0007669"/>
    <property type="project" value="UniProtKB-EC"/>
</dbReference>